<evidence type="ECO:0000256" key="2">
    <source>
        <dbReference type="SAM" id="Phobius"/>
    </source>
</evidence>
<keyword evidence="2" id="KW-0812">Transmembrane</keyword>
<gene>
    <name evidence="3" type="ORF">SAMN05216266_12427</name>
</gene>
<dbReference type="Proteomes" id="UP000243799">
    <property type="component" value="Unassembled WGS sequence"/>
</dbReference>
<proteinExistence type="predicted"/>
<sequence>MRNYRTFLGKCGTGALRGAGIVTTVSGMRSTARSRSVRLFAAALAAAGSIGFLAACDETSPGEDGGTQQEDGGGDQQNEDGGDDEGEGGGGGDEDDG</sequence>
<evidence type="ECO:0000313" key="4">
    <source>
        <dbReference type="Proteomes" id="UP000243799"/>
    </source>
</evidence>
<protein>
    <submittedName>
        <fullName evidence="3">Uncharacterized protein</fullName>
    </submittedName>
</protein>
<name>A0A1I1CAR4_9PSEU</name>
<keyword evidence="4" id="KW-1185">Reference proteome</keyword>
<evidence type="ECO:0000256" key="1">
    <source>
        <dbReference type="SAM" id="MobiDB-lite"/>
    </source>
</evidence>
<feature type="compositionally biased region" description="Acidic residues" evidence="1">
    <location>
        <begin position="77"/>
        <end position="97"/>
    </location>
</feature>
<keyword evidence="2" id="KW-0472">Membrane</keyword>
<organism evidence="3 4">
    <name type="scientific">Amycolatopsis marina</name>
    <dbReference type="NCBI Taxonomy" id="490629"/>
    <lineage>
        <taxon>Bacteria</taxon>
        <taxon>Bacillati</taxon>
        <taxon>Actinomycetota</taxon>
        <taxon>Actinomycetes</taxon>
        <taxon>Pseudonocardiales</taxon>
        <taxon>Pseudonocardiaceae</taxon>
        <taxon>Amycolatopsis</taxon>
    </lineage>
</organism>
<keyword evidence="2" id="KW-1133">Transmembrane helix</keyword>
<evidence type="ECO:0000313" key="3">
    <source>
        <dbReference type="EMBL" id="SFB59694.1"/>
    </source>
</evidence>
<reference evidence="4" key="1">
    <citation type="submission" date="2016-10" db="EMBL/GenBank/DDBJ databases">
        <authorList>
            <person name="Varghese N."/>
            <person name="Submissions S."/>
        </authorList>
    </citation>
    <scope>NUCLEOTIDE SEQUENCE [LARGE SCALE GENOMIC DNA]</scope>
    <source>
        <strain evidence="4">CGMCC 4.3568</strain>
    </source>
</reference>
<dbReference type="AlphaFoldDB" id="A0A1I1CAR4"/>
<accession>A0A1I1CAR4</accession>
<feature type="region of interest" description="Disordered" evidence="1">
    <location>
        <begin position="56"/>
        <end position="97"/>
    </location>
</feature>
<feature type="transmembrane region" description="Helical" evidence="2">
    <location>
        <begin position="37"/>
        <end position="55"/>
    </location>
</feature>
<dbReference type="EMBL" id="FOKG01000024">
    <property type="protein sequence ID" value="SFB59694.1"/>
    <property type="molecule type" value="Genomic_DNA"/>
</dbReference>
<dbReference type="STRING" id="490629.SAMN05216266_12427"/>